<dbReference type="InterPro" id="IPR009091">
    <property type="entry name" value="RCC1/BLIP-II"/>
</dbReference>
<organism evidence="1 2">
    <name type="scientific">Marinobacter maroccanus</name>
    <dbReference type="NCBI Taxonomy" id="2055143"/>
    <lineage>
        <taxon>Bacteria</taxon>
        <taxon>Pseudomonadati</taxon>
        <taxon>Pseudomonadota</taxon>
        <taxon>Gammaproteobacteria</taxon>
        <taxon>Pseudomonadales</taxon>
        <taxon>Marinobacteraceae</taxon>
        <taxon>Marinobacter</taxon>
    </lineage>
</organism>
<protein>
    <submittedName>
        <fullName evidence="1">Uncharacterized protein</fullName>
    </submittedName>
</protein>
<dbReference type="AlphaFoldDB" id="A0A2S5ZGA1"/>
<dbReference type="RefSeq" id="WP_104320450.1">
    <property type="nucleotide sequence ID" value="NZ_PSSX01000001.1"/>
</dbReference>
<dbReference type="PROSITE" id="PS50012">
    <property type="entry name" value="RCC1_3"/>
    <property type="match status" value="2"/>
</dbReference>
<dbReference type="PANTHER" id="PTHR45982">
    <property type="entry name" value="REGULATOR OF CHROMOSOME CONDENSATION"/>
    <property type="match status" value="1"/>
</dbReference>
<dbReference type="Proteomes" id="UP000239917">
    <property type="component" value="Unassembled WGS sequence"/>
</dbReference>
<gene>
    <name evidence="1" type="ORF">KEHDKFFH_02510</name>
</gene>
<keyword evidence="2" id="KW-1185">Reference proteome</keyword>
<dbReference type="GO" id="GO:0005737">
    <property type="term" value="C:cytoplasm"/>
    <property type="evidence" value="ECO:0007669"/>
    <property type="project" value="TreeGrafter"/>
</dbReference>
<evidence type="ECO:0000313" key="1">
    <source>
        <dbReference type="EMBL" id="PPI86212.1"/>
    </source>
</evidence>
<sequence length="738" mass="77053">MSLMQATVTTVADYPGLLCAFDFSQTDTQTLEAVSTNGAISGTVTFPQGVTIGGDGVNLDGTQSAQFAGDSGDTPLTVLFIVTPTTADTFELYHNSYASRDTILSVEAGNPRFYYKSAYNNSENTINHTAAISLDKVNLIGFHTKNRESNGQYSLELGLAGETVNRESAVFGRGPYHSYSSATLFRSAFAGIANGMLVFDRQLTEAELDEILYSLNIYGQISLPTNLNPDRFQSGAVLTAGRTIEGNFELPAGGSTLSHFSTSQKGTPLEFVAFDTDEDGSVYKTSPLDPSTASELDFQAILGGSGGGDSGQSSKVSGVVQIDGTPAKRTVRAFGYDPTAHGLDGATVNLSKSLGHSTSDPETGEYTIDLLSGYDKRIFVVAFDDYGDDFTPDMTVAVGDRIHPTTPNGHVWECTGAGTLPSEEPTWVVDTETTQLYGTASMIAKPFYRPMVHGPVLPEIYTPEVPGAGPQPLYIVGAGFDHSAVLKPDGTVAVWGGNYWGQVSDYPAGLSNVVAIACGGYFTAALKDDGSIVVWGGTSSAEASPPANGPYVQIAGNAYNGAAIREDGTVDVWGRDGLTVPATVNSVGAKFIEGWGDFFLAVLNDGSVVRIGPGPTIPADLPPVAFAGAGRNHGYVIFEDGTVQGFGDNGSGQINTPAGFGDCRQIAGGRYHTIALTQGGALEHWGSVSSGVGQLPAGSDFIAMSSGKDICLAVRQDGTVETWGTGDPVPSGVTAKVS</sequence>
<dbReference type="Pfam" id="PF13540">
    <property type="entry name" value="RCC1_2"/>
    <property type="match status" value="2"/>
</dbReference>
<dbReference type="PANTHER" id="PTHR45982:SF1">
    <property type="entry name" value="REGULATOR OF CHROMOSOME CONDENSATION"/>
    <property type="match status" value="1"/>
</dbReference>
<dbReference type="SUPFAM" id="SSF50985">
    <property type="entry name" value="RCC1/BLIP-II"/>
    <property type="match status" value="1"/>
</dbReference>
<dbReference type="Gene3D" id="2.130.10.30">
    <property type="entry name" value="Regulator of chromosome condensation 1/beta-lactamase-inhibitor protein II"/>
    <property type="match status" value="2"/>
</dbReference>
<reference evidence="1 2" key="1">
    <citation type="submission" date="2018-01" db="EMBL/GenBank/DDBJ databases">
        <title>Complete genome sequences of the type strains of Marinobacter flavimaris and Marinobacter maroccanus.</title>
        <authorList>
            <person name="Palau M."/>
            <person name="Boujida N."/>
            <person name="Manresa A."/>
            <person name="Minana-Galbis D."/>
        </authorList>
    </citation>
    <scope>NUCLEOTIDE SEQUENCE [LARGE SCALE GENOMIC DNA]</scope>
    <source>
        <strain evidence="1 2">N4</strain>
    </source>
</reference>
<name>A0A2S5ZGA1_9GAMM</name>
<accession>A0A2S5ZGA1</accession>
<dbReference type="PROSITE" id="PS00626">
    <property type="entry name" value="RCC1_2"/>
    <property type="match status" value="1"/>
</dbReference>
<dbReference type="OrthoDB" id="6389037at2"/>
<comment type="caution">
    <text evidence="1">The sequence shown here is derived from an EMBL/GenBank/DDBJ whole genome shotgun (WGS) entry which is preliminary data.</text>
</comment>
<evidence type="ECO:0000313" key="2">
    <source>
        <dbReference type="Proteomes" id="UP000239917"/>
    </source>
</evidence>
<dbReference type="EMBL" id="PSSX01000001">
    <property type="protein sequence ID" value="PPI86212.1"/>
    <property type="molecule type" value="Genomic_DNA"/>
</dbReference>
<dbReference type="InterPro" id="IPR000408">
    <property type="entry name" value="Reg_chr_condens"/>
</dbReference>
<proteinExistence type="predicted"/>
<dbReference type="GO" id="GO:0005085">
    <property type="term" value="F:guanyl-nucleotide exchange factor activity"/>
    <property type="evidence" value="ECO:0007669"/>
    <property type="project" value="TreeGrafter"/>
</dbReference>
<dbReference type="InterPro" id="IPR051553">
    <property type="entry name" value="Ran_GTPase-activating"/>
</dbReference>